<evidence type="ECO:0000313" key="1">
    <source>
        <dbReference type="EMBL" id="MEQ2220351.1"/>
    </source>
</evidence>
<accession>A0ABV0SIU1</accession>
<gene>
    <name evidence="1" type="ORF">ILYODFUR_004554</name>
</gene>
<dbReference type="EMBL" id="JAHRIQ010000252">
    <property type="protein sequence ID" value="MEQ2220351.1"/>
    <property type="molecule type" value="Genomic_DNA"/>
</dbReference>
<sequence>MEHFYASAGNRTTAAMGQAQARTRPLTSLLALVKEKPVFYNSVAALVKVTDAAAFLFLTIFTQSLLKCFCIEDVGRPAQRPPEWFSHQQGNHSLPLAASGWRLNHFSTAAGGTFTEHAACFCLTS</sequence>
<organism evidence="1 2">
    <name type="scientific">Ilyodon furcidens</name>
    <name type="common">goldbreast splitfin</name>
    <dbReference type="NCBI Taxonomy" id="33524"/>
    <lineage>
        <taxon>Eukaryota</taxon>
        <taxon>Metazoa</taxon>
        <taxon>Chordata</taxon>
        <taxon>Craniata</taxon>
        <taxon>Vertebrata</taxon>
        <taxon>Euteleostomi</taxon>
        <taxon>Actinopterygii</taxon>
        <taxon>Neopterygii</taxon>
        <taxon>Teleostei</taxon>
        <taxon>Neoteleostei</taxon>
        <taxon>Acanthomorphata</taxon>
        <taxon>Ovalentaria</taxon>
        <taxon>Atherinomorphae</taxon>
        <taxon>Cyprinodontiformes</taxon>
        <taxon>Goodeidae</taxon>
        <taxon>Ilyodon</taxon>
    </lineage>
</organism>
<name>A0ABV0SIU1_9TELE</name>
<comment type="caution">
    <text evidence="1">The sequence shown here is derived from an EMBL/GenBank/DDBJ whole genome shotgun (WGS) entry which is preliminary data.</text>
</comment>
<protein>
    <submittedName>
        <fullName evidence="1">Uncharacterized protein</fullName>
    </submittedName>
</protein>
<dbReference type="Proteomes" id="UP001482620">
    <property type="component" value="Unassembled WGS sequence"/>
</dbReference>
<proteinExistence type="predicted"/>
<reference evidence="1 2" key="1">
    <citation type="submission" date="2021-06" db="EMBL/GenBank/DDBJ databases">
        <authorList>
            <person name="Palmer J.M."/>
        </authorList>
    </citation>
    <scope>NUCLEOTIDE SEQUENCE [LARGE SCALE GENOMIC DNA]</scope>
    <source>
        <strain evidence="2">if_2019</strain>
        <tissue evidence="1">Muscle</tissue>
    </source>
</reference>
<evidence type="ECO:0000313" key="2">
    <source>
        <dbReference type="Proteomes" id="UP001482620"/>
    </source>
</evidence>
<keyword evidence="2" id="KW-1185">Reference proteome</keyword>